<dbReference type="AlphaFoldDB" id="A0A5J4N328"/>
<accession>A0A5J4N328</accession>
<name>A0A5J4N328_9TREM</name>
<sequence length="89" mass="9988">MSSVNGCHISWKISVENVDSRTSALIEKARSMYDAIASTSDVSWESTAQKLSLFEADYFTEKNALDFPQYVFPSKEIRDASVNSTRKIS</sequence>
<organism evidence="1 2">
    <name type="scientific">Paragonimus westermani</name>
    <dbReference type="NCBI Taxonomy" id="34504"/>
    <lineage>
        <taxon>Eukaryota</taxon>
        <taxon>Metazoa</taxon>
        <taxon>Spiralia</taxon>
        <taxon>Lophotrochozoa</taxon>
        <taxon>Platyhelminthes</taxon>
        <taxon>Trematoda</taxon>
        <taxon>Digenea</taxon>
        <taxon>Plagiorchiida</taxon>
        <taxon>Troglotremata</taxon>
        <taxon>Troglotrematidae</taxon>
        <taxon>Paragonimus</taxon>
    </lineage>
</organism>
<dbReference type="Gene3D" id="1.20.1050.40">
    <property type="entry name" value="Endopeptidase. Chain P, domain 1"/>
    <property type="match status" value="1"/>
</dbReference>
<dbReference type="Proteomes" id="UP000324629">
    <property type="component" value="Unassembled WGS sequence"/>
</dbReference>
<comment type="caution">
    <text evidence="1">The sequence shown here is derived from an EMBL/GenBank/DDBJ whole genome shotgun (WGS) entry which is preliminary data.</text>
</comment>
<proteinExistence type="predicted"/>
<evidence type="ECO:0000313" key="1">
    <source>
        <dbReference type="EMBL" id="KAA3669906.1"/>
    </source>
</evidence>
<keyword evidence="2" id="KW-1185">Reference proteome</keyword>
<reference evidence="1 2" key="1">
    <citation type="journal article" date="2019" name="Gigascience">
        <title>Whole-genome sequence of the oriental lung fluke Paragonimus westermani.</title>
        <authorList>
            <person name="Oey H."/>
            <person name="Zakrzewski M."/>
            <person name="Narain K."/>
            <person name="Devi K.R."/>
            <person name="Agatsuma T."/>
            <person name="Nawaratna S."/>
            <person name="Gobert G.N."/>
            <person name="Jones M.K."/>
            <person name="Ragan M.A."/>
            <person name="McManus D.P."/>
            <person name="Krause L."/>
        </authorList>
    </citation>
    <scope>NUCLEOTIDE SEQUENCE [LARGE SCALE GENOMIC DNA]</scope>
    <source>
        <strain evidence="1 2">IND2009</strain>
    </source>
</reference>
<dbReference type="EMBL" id="QNGE01019746">
    <property type="protein sequence ID" value="KAA3669906.1"/>
    <property type="molecule type" value="Genomic_DNA"/>
</dbReference>
<gene>
    <name evidence="1" type="ORF">DEA37_0001506</name>
</gene>
<dbReference type="InterPro" id="IPR024080">
    <property type="entry name" value="Neurolysin/TOP_N"/>
</dbReference>
<evidence type="ECO:0000313" key="2">
    <source>
        <dbReference type="Proteomes" id="UP000324629"/>
    </source>
</evidence>
<feature type="non-terminal residue" evidence="1">
    <location>
        <position position="89"/>
    </location>
</feature>
<protein>
    <submittedName>
        <fullName evidence="1">Uncharacterized protein</fullName>
    </submittedName>
</protein>